<dbReference type="InterPro" id="IPR011256">
    <property type="entry name" value="Reg_factor_effector_dom_sf"/>
</dbReference>
<dbReference type="EMBL" id="JAUDUY010000002">
    <property type="protein sequence ID" value="MDM9630840.1"/>
    <property type="molecule type" value="Genomic_DNA"/>
</dbReference>
<reference evidence="2" key="1">
    <citation type="submission" date="2023-06" db="EMBL/GenBank/DDBJ databases">
        <title>Robiginitalea aurantiacus sp. nov. and Algoriphagus sediminis sp. nov., isolated from coastal sediment.</title>
        <authorList>
            <person name="Zhou Z.Y."/>
            <person name="An J."/>
            <person name="Jia Y.W."/>
            <person name="Du Z.J."/>
        </authorList>
    </citation>
    <scope>NUCLEOTIDE SEQUENCE</scope>
    <source>
        <strain evidence="2">M39</strain>
    </source>
</reference>
<dbReference type="RefSeq" id="WP_289724204.1">
    <property type="nucleotide sequence ID" value="NZ_JAUDUY010000002.1"/>
</dbReference>
<comment type="caution">
    <text evidence="2">The sequence shown here is derived from an EMBL/GenBank/DDBJ whole genome shotgun (WGS) entry which is preliminary data.</text>
</comment>
<dbReference type="SMART" id="SM00871">
    <property type="entry name" value="AraC_E_bind"/>
    <property type="match status" value="1"/>
</dbReference>
<sequence length="166" mass="19363">MQFDQPRFENFSGTLLVGMRTHMSLKENTTRDLWSRFMPARKEIRNVRGSDLYSVEVYDDTTFFRNFDPGKTFEKWAAVAVDTLTETLPVGMERLEIEAGLYVVFSYTGFPSEAHKMYAYIYGQWMPDSGYEPDSRPHFALMGSGYKGEHPESQEELWIPVRKRMS</sequence>
<evidence type="ECO:0000313" key="3">
    <source>
        <dbReference type="Proteomes" id="UP001174839"/>
    </source>
</evidence>
<name>A0ABT7WD43_9FLAO</name>
<feature type="domain" description="AraC effector-binding" evidence="1">
    <location>
        <begin position="4"/>
        <end position="162"/>
    </location>
</feature>
<proteinExistence type="predicted"/>
<dbReference type="SUPFAM" id="SSF55136">
    <property type="entry name" value="Probable bacterial effector-binding domain"/>
    <property type="match status" value="1"/>
</dbReference>
<evidence type="ECO:0000313" key="2">
    <source>
        <dbReference type="EMBL" id="MDM9630840.1"/>
    </source>
</evidence>
<dbReference type="InterPro" id="IPR010499">
    <property type="entry name" value="AraC_E-bd"/>
</dbReference>
<protein>
    <submittedName>
        <fullName evidence="2">GyrI-like domain-containing protein</fullName>
    </submittedName>
</protein>
<evidence type="ECO:0000259" key="1">
    <source>
        <dbReference type="SMART" id="SM00871"/>
    </source>
</evidence>
<gene>
    <name evidence="2" type="ORF">QU605_05125</name>
</gene>
<accession>A0ABT7WD43</accession>
<keyword evidence="3" id="KW-1185">Reference proteome</keyword>
<dbReference type="InterPro" id="IPR029442">
    <property type="entry name" value="GyrI-like"/>
</dbReference>
<organism evidence="2 3">
    <name type="scientific">Robiginitalea aurantiaca</name>
    <dbReference type="NCBI Taxonomy" id="3056915"/>
    <lineage>
        <taxon>Bacteria</taxon>
        <taxon>Pseudomonadati</taxon>
        <taxon>Bacteroidota</taxon>
        <taxon>Flavobacteriia</taxon>
        <taxon>Flavobacteriales</taxon>
        <taxon>Flavobacteriaceae</taxon>
        <taxon>Robiginitalea</taxon>
    </lineage>
</organism>
<dbReference type="Gene3D" id="3.20.80.10">
    <property type="entry name" value="Regulatory factor, effector binding domain"/>
    <property type="match status" value="1"/>
</dbReference>
<dbReference type="Proteomes" id="UP001174839">
    <property type="component" value="Unassembled WGS sequence"/>
</dbReference>
<dbReference type="Pfam" id="PF06445">
    <property type="entry name" value="GyrI-like"/>
    <property type="match status" value="1"/>
</dbReference>